<organism evidence="1 2">
    <name type="scientific">Paraglomus brasilianum</name>
    <dbReference type="NCBI Taxonomy" id="144538"/>
    <lineage>
        <taxon>Eukaryota</taxon>
        <taxon>Fungi</taxon>
        <taxon>Fungi incertae sedis</taxon>
        <taxon>Mucoromycota</taxon>
        <taxon>Glomeromycotina</taxon>
        <taxon>Glomeromycetes</taxon>
        <taxon>Paraglomerales</taxon>
        <taxon>Paraglomeraceae</taxon>
        <taxon>Paraglomus</taxon>
    </lineage>
</organism>
<dbReference type="Proteomes" id="UP000789739">
    <property type="component" value="Unassembled WGS sequence"/>
</dbReference>
<sequence length="151" mass="17176">MSQFFEPSVHSSVSDQSDVFIQQTIQTTMVELSLSPESHRPNRNFNNKSNRAVAKKHLRVPDFTGRYHLMRVEKPGSSIKKTSAAAKRNKTVGGVNEPVQLLADESFNKNNNNSKGNNKIGKEELACMTTEQLNNYARFIDMKLRNTYRSR</sequence>
<reference evidence="1" key="1">
    <citation type="submission" date="2021-06" db="EMBL/GenBank/DDBJ databases">
        <authorList>
            <person name="Kallberg Y."/>
            <person name="Tangrot J."/>
            <person name="Rosling A."/>
        </authorList>
    </citation>
    <scope>NUCLEOTIDE SEQUENCE</scope>
    <source>
        <strain evidence="1">BR232B</strain>
    </source>
</reference>
<proteinExistence type="predicted"/>
<accession>A0A9N9C9V9</accession>
<gene>
    <name evidence="1" type="ORF">PBRASI_LOCUS7248</name>
</gene>
<keyword evidence="2" id="KW-1185">Reference proteome</keyword>
<dbReference type="EMBL" id="CAJVPI010001083">
    <property type="protein sequence ID" value="CAG8593437.1"/>
    <property type="molecule type" value="Genomic_DNA"/>
</dbReference>
<name>A0A9N9C9V9_9GLOM</name>
<comment type="caution">
    <text evidence="1">The sequence shown here is derived from an EMBL/GenBank/DDBJ whole genome shotgun (WGS) entry which is preliminary data.</text>
</comment>
<protein>
    <submittedName>
        <fullName evidence="1">4237_t:CDS:1</fullName>
    </submittedName>
</protein>
<evidence type="ECO:0000313" key="2">
    <source>
        <dbReference type="Proteomes" id="UP000789739"/>
    </source>
</evidence>
<dbReference type="AlphaFoldDB" id="A0A9N9C9V9"/>
<evidence type="ECO:0000313" key="1">
    <source>
        <dbReference type="EMBL" id="CAG8593437.1"/>
    </source>
</evidence>